<dbReference type="SMART" id="SM01014">
    <property type="entry name" value="ARID"/>
    <property type="match status" value="1"/>
</dbReference>
<evidence type="ECO:0000256" key="6">
    <source>
        <dbReference type="ARBA" id="ARBA00022737"/>
    </source>
</evidence>
<dbReference type="OrthoDB" id="1678912at2759"/>
<dbReference type="PROSITE" id="PS01359">
    <property type="entry name" value="ZF_PHD_1"/>
    <property type="match status" value="1"/>
</dbReference>
<reference evidence="17 18" key="1">
    <citation type="submission" date="2016-10" db="EMBL/GenBank/DDBJ databases">
        <title>Genome sequence of the basidiomycete white-rot fungus Trametes pubescens.</title>
        <authorList>
            <person name="Makela M.R."/>
            <person name="Granchi Z."/>
            <person name="Peng M."/>
            <person name="De Vries R.P."/>
            <person name="Grigoriev I."/>
            <person name="Riley R."/>
            <person name="Hilden K."/>
        </authorList>
    </citation>
    <scope>NUCLEOTIDE SEQUENCE [LARGE SCALE GENOMIC DNA]</scope>
    <source>
        <strain evidence="17 18">FBCC735</strain>
    </source>
</reference>
<comment type="cofactor">
    <cofactor evidence="1">
        <name>Fe(2+)</name>
        <dbReference type="ChEBI" id="CHEBI:29033"/>
    </cofactor>
</comment>
<dbReference type="SMART" id="SM00558">
    <property type="entry name" value="JmjC"/>
    <property type="match status" value="1"/>
</dbReference>
<dbReference type="Pfam" id="PF02373">
    <property type="entry name" value="JmjC"/>
    <property type="match status" value="1"/>
</dbReference>
<dbReference type="Gene3D" id="3.30.40.10">
    <property type="entry name" value="Zinc/RING finger domain, C3HC4 (zinc finger)"/>
    <property type="match status" value="2"/>
</dbReference>
<sequence length="1931" mass="216102">MHGSPSPRGASARRGRSPRTHPTSPAPSSLPPDFSAKAPATFTSCLSIAVEGAIPIERPDPTAPPQDVPAPSVSADSKRAPRKSKTDALAALHTHAQTTLGEESLNDTINDEAGIRIQLRDGPPLSVPQMLDLSSVKTADARPTTPKTGPRPFGLTDCPTFHPTPEQWKDPMAYIASISDAGKRYGMCKIVPPAGWNMPFVTDTERFRFKTRLQRLNSIEASSRAKVNFLEQLYRFHKQQGNPRVSVPTINHKPLDLWLLRKEVHKLGGYDAVTKDKKWADLGRLLGYTGIPGLATQLRNSFSRVILPYEQFCDRVRSSPALSPNKARDPQLKTHVNIQSAGSIPRPSTPDSAAGDESPPSSPLTATSSPLSEPPDEGDHKDANGVKSESSRPRRSARHVSQEHGTRARRASTANDTGQLAFAKTASQDNKSPQELHCEICLKKDQGEKMLICDGCDCGASRLQAVYAKRFVTSLDLGFHMFCLDPPLLNIPRGQWFCHTCLFGTGGDFGFDEGEEHSLSSFQARDLEFRRLWFLSHPPQSVTANGGQSSSSAHANDPYANRFGNMVVTEDDVEKEFWRLVQSQNETVEVEYGADVHSTTHGSGMPTLETHPLDPYSKDPWNLNNIPILPQSLLRYIKSDISGMTVPWTYVGMIFSTFCWHNEDHYTYSINYMHWGETKTWYSIPGCDAEKFEAAIRKEAPDLFEAQPDLLFQLVTLMNPQRLKEAGVDVYACNQRAGEFTVTFPKAYHAGFNHGLNFNEAVNFALPDWLPLGLDCVKRYQEHRKMPVFSHDELLITITQQSQSIQTALWLNDSLQEMTDREMDARTRARARQMNEVLEETDRGDDQYQCSVCKVFCYLSQITCTCTSKIACIDHVDQLCKCPPVNHVLRKRFSDTELQDIQARVSERAAVPTVWRGKLKRLLDDSPRPPLKGLRNLFTEGERIQFPLAELNSLRKCVNKANEWLEAANGILIRKPTRKRTRKSRGRSSTADPGLSTGIGEEIIDKPDRTLEDLYALLSEVENLGFDAPEIAQLRTIAGEAEDTRRKARALLDAKMLPREREFFVRECEHLILHAQTLNVLVEEIVEVEKIVLREQLVKELEEALDDDNLTLEDVRQLMARAHACNLPAENSYMQRLEALLRAGSNWEEKAKALLDKQQRTLEDLEEFVKPRRSGMPVDPDLLERILDLRKKGKDLEKQAKIWLLSEPGVPKPKVQEVVRLVTEHDKDFEIPAVEDLKRTVDFAQDLEARCEAVMRGIYNPQDEPDVFHTMLQWRKYAKEHLTMFSLPNFETLDKQLTTHYRWLEGLPWWCRQHQESHGQPILDDVVESTRPEDDLPPNDEYFTCICTTPVRPPAHGTVSDAVQCDHCFARFHGICAANGGSCPFCDHHHWNGTIHKERNWHFFFLPQLLLQAPDVTKNYSEEWKQLEIIVHRVDRLCSVIGQFLSFAAQPTNQRADYMPQVRHYMRKLYKIQFNVASNPDANFGLDLAGLHRILAGQPIPVRMKKRRRPKFVFGQDVDKDWNDGTRCICRGRTNYLLNFAKVECEVCNKFYHGGCVFYPPDGANNRFMCPLCCVRKNRVYPYSEVRVKHVDTKEADVFVDTKEMLDTFSKDIIYMRLPPPYTQTLFVELIRFTPGQPDNVAANGSTPSAPPRNGAGPPNHQAPMTLANGSSANPRAMHPHPHPHPHPHSHSHPHAHLAHPAHPHAHHGPVSTPPASAGPYEAPPHGPHGPGQAIPPPPWAATSRWSSAAAAAAPPSARTMPSMPPGSEQLRSPLSTPPQGARKRKYPDDMPPGAPDERLAPAPMIRSPKRLHSSQTTPPMPRANPGMSPSLAMMLAQAPGDPRSPTRQPSGSTPYSRGPPGMVPPSPVAVGRGPGPEDGMPSPSGSHHSVRKVKVGYPGGGPPNSRGEEDRGWRPPPPHDNRSPPGPPRH</sequence>
<feature type="compositionally biased region" description="Low complexity" evidence="13">
    <location>
        <begin position="357"/>
        <end position="371"/>
    </location>
</feature>
<dbReference type="InterPro" id="IPR013083">
    <property type="entry name" value="Znf_RING/FYVE/PHD"/>
</dbReference>
<feature type="domain" description="ARID" evidence="14">
    <location>
        <begin position="223"/>
        <end position="314"/>
    </location>
</feature>
<dbReference type="GO" id="GO:0005634">
    <property type="term" value="C:nucleus"/>
    <property type="evidence" value="ECO:0007669"/>
    <property type="project" value="UniProtKB-SubCell"/>
</dbReference>
<evidence type="ECO:0000256" key="13">
    <source>
        <dbReference type="SAM" id="MobiDB-lite"/>
    </source>
</evidence>
<dbReference type="CDD" id="cd16100">
    <property type="entry name" value="ARID"/>
    <property type="match status" value="1"/>
</dbReference>
<feature type="region of interest" description="Disordered" evidence="13">
    <location>
        <begin position="53"/>
        <end position="87"/>
    </location>
</feature>
<dbReference type="SMART" id="SM00249">
    <property type="entry name" value="PHD"/>
    <property type="match status" value="3"/>
</dbReference>
<dbReference type="PROSITE" id="PS51011">
    <property type="entry name" value="ARID"/>
    <property type="match status" value="1"/>
</dbReference>
<feature type="region of interest" description="Disordered" evidence="13">
    <location>
        <begin position="976"/>
        <end position="999"/>
    </location>
</feature>
<feature type="compositionally biased region" description="Basic residues" evidence="13">
    <location>
        <begin position="1678"/>
        <end position="1708"/>
    </location>
</feature>
<evidence type="ECO:0000256" key="2">
    <source>
        <dbReference type="ARBA" id="ARBA00004123"/>
    </source>
</evidence>
<dbReference type="Pfam" id="PF08429">
    <property type="entry name" value="PLU-1"/>
    <property type="match status" value="1"/>
</dbReference>
<evidence type="ECO:0000256" key="10">
    <source>
        <dbReference type="ARBA" id="ARBA00023004"/>
    </source>
</evidence>
<keyword evidence="8" id="KW-0862">Zinc</keyword>
<feature type="compositionally biased region" description="Basic and acidic residues" evidence="13">
    <location>
        <begin position="1907"/>
        <end position="1923"/>
    </location>
</feature>
<evidence type="ECO:0000256" key="8">
    <source>
        <dbReference type="ARBA" id="ARBA00022833"/>
    </source>
</evidence>
<dbReference type="OMA" id="KERNWHF"/>
<name>A0A1M2VYF3_TRAPU</name>
<dbReference type="Pfam" id="PF02375">
    <property type="entry name" value="JmjN"/>
    <property type="match status" value="1"/>
</dbReference>
<keyword evidence="17" id="KW-0489">Methyltransferase</keyword>
<comment type="caution">
    <text evidence="17">The sequence shown here is derived from an EMBL/GenBank/DDBJ whole genome shotgun (WGS) entry which is preliminary data.</text>
</comment>
<keyword evidence="10" id="KW-0408">Iron</keyword>
<evidence type="ECO:0000313" key="18">
    <source>
        <dbReference type="Proteomes" id="UP000184267"/>
    </source>
</evidence>
<feature type="compositionally biased region" description="Polar residues" evidence="13">
    <location>
        <begin position="1846"/>
        <end position="1856"/>
    </location>
</feature>
<protein>
    <recommendedName>
        <fullName evidence="4">[histone H3]-trimethyl-L-lysine(4) demethylase</fullName>
        <ecNumber evidence="4">1.14.11.67</ecNumber>
    </recommendedName>
</protein>
<dbReference type="SUPFAM" id="SSF57903">
    <property type="entry name" value="FYVE/PHD zinc finger"/>
    <property type="match status" value="2"/>
</dbReference>
<feature type="compositionally biased region" description="Basic and acidic residues" evidence="13">
    <location>
        <begin position="377"/>
        <end position="392"/>
    </location>
</feature>
<dbReference type="FunFam" id="2.60.120.650:FF:000014">
    <property type="entry name" value="PHD transcription factor (Rum1)"/>
    <property type="match status" value="1"/>
</dbReference>
<feature type="compositionally biased region" description="Polar residues" evidence="13">
    <location>
        <begin position="1770"/>
        <end position="1779"/>
    </location>
</feature>
<dbReference type="GO" id="GO:0006355">
    <property type="term" value="P:regulation of DNA-templated transcription"/>
    <property type="evidence" value="ECO:0007669"/>
    <property type="project" value="TreeGrafter"/>
</dbReference>
<dbReference type="InterPro" id="IPR004198">
    <property type="entry name" value="Znf_C5HC2"/>
</dbReference>
<dbReference type="Gene3D" id="2.60.120.650">
    <property type="entry name" value="Cupin"/>
    <property type="match status" value="1"/>
</dbReference>
<keyword evidence="7" id="KW-0863">Zinc-finger</keyword>
<dbReference type="PANTHER" id="PTHR10694">
    <property type="entry name" value="LYSINE-SPECIFIC DEMETHYLASE"/>
    <property type="match status" value="1"/>
</dbReference>
<organism evidence="17 18">
    <name type="scientific">Trametes pubescens</name>
    <name type="common">White-rot fungus</name>
    <dbReference type="NCBI Taxonomy" id="154538"/>
    <lineage>
        <taxon>Eukaryota</taxon>
        <taxon>Fungi</taxon>
        <taxon>Dikarya</taxon>
        <taxon>Basidiomycota</taxon>
        <taxon>Agaricomycotina</taxon>
        <taxon>Agaricomycetes</taxon>
        <taxon>Polyporales</taxon>
        <taxon>Polyporaceae</taxon>
        <taxon>Trametes</taxon>
    </lineage>
</organism>
<dbReference type="GO" id="GO:0008270">
    <property type="term" value="F:zinc ion binding"/>
    <property type="evidence" value="ECO:0007669"/>
    <property type="project" value="UniProtKB-KW"/>
</dbReference>
<dbReference type="Gene3D" id="1.10.150.60">
    <property type="entry name" value="ARID DNA-binding domain"/>
    <property type="match status" value="1"/>
</dbReference>
<dbReference type="GO" id="GO:0003677">
    <property type="term" value="F:DNA binding"/>
    <property type="evidence" value="ECO:0007669"/>
    <property type="project" value="InterPro"/>
</dbReference>
<feature type="region of interest" description="Disordered" evidence="13">
    <location>
        <begin position="138"/>
        <end position="158"/>
    </location>
</feature>
<dbReference type="InterPro" id="IPR003349">
    <property type="entry name" value="JmjN"/>
</dbReference>
<keyword evidence="6" id="KW-0677">Repeat</keyword>
<dbReference type="InterPro" id="IPR036431">
    <property type="entry name" value="ARID_dom_sf"/>
</dbReference>
<feature type="region of interest" description="Disordered" evidence="13">
    <location>
        <begin position="1"/>
        <end position="38"/>
    </location>
</feature>
<evidence type="ECO:0000256" key="7">
    <source>
        <dbReference type="ARBA" id="ARBA00022771"/>
    </source>
</evidence>
<dbReference type="GO" id="GO:0032259">
    <property type="term" value="P:methylation"/>
    <property type="evidence" value="ECO:0007669"/>
    <property type="project" value="UniProtKB-KW"/>
</dbReference>
<feature type="compositionally biased region" description="Low complexity" evidence="13">
    <location>
        <begin position="1"/>
        <end position="10"/>
    </location>
</feature>
<dbReference type="GO" id="GO:0000785">
    <property type="term" value="C:chromatin"/>
    <property type="evidence" value="ECO:0007669"/>
    <property type="project" value="TreeGrafter"/>
</dbReference>
<evidence type="ECO:0000256" key="12">
    <source>
        <dbReference type="ARBA" id="ARBA00048734"/>
    </source>
</evidence>
<dbReference type="GO" id="GO:0008168">
    <property type="term" value="F:methyltransferase activity"/>
    <property type="evidence" value="ECO:0007669"/>
    <property type="project" value="UniProtKB-KW"/>
</dbReference>
<evidence type="ECO:0000256" key="1">
    <source>
        <dbReference type="ARBA" id="ARBA00001954"/>
    </source>
</evidence>
<keyword evidence="18" id="KW-1185">Reference proteome</keyword>
<evidence type="ECO:0000259" key="15">
    <source>
        <dbReference type="PROSITE" id="PS51183"/>
    </source>
</evidence>
<evidence type="ECO:0000256" key="9">
    <source>
        <dbReference type="ARBA" id="ARBA00023002"/>
    </source>
</evidence>
<dbReference type="InterPro" id="IPR013637">
    <property type="entry name" value="Lys_sp_deMease-like_dom"/>
</dbReference>
<evidence type="ECO:0000259" key="14">
    <source>
        <dbReference type="PROSITE" id="PS51011"/>
    </source>
</evidence>
<gene>
    <name evidence="17" type="ORF">TRAPUB_10890</name>
</gene>
<dbReference type="EC" id="1.14.11.67" evidence="4"/>
<dbReference type="PANTHER" id="PTHR10694:SF33">
    <property type="entry name" value="LYSINE-SPECIFIC DEMETHYLASE 5"/>
    <property type="match status" value="1"/>
</dbReference>
<feature type="domain" description="JmjN" evidence="15">
    <location>
        <begin position="158"/>
        <end position="199"/>
    </location>
</feature>
<dbReference type="InterPro" id="IPR003347">
    <property type="entry name" value="JmjC_dom"/>
</dbReference>
<feature type="compositionally biased region" description="Basic residues" evidence="13">
    <location>
        <begin position="976"/>
        <end position="986"/>
    </location>
</feature>
<feature type="region of interest" description="Disordered" evidence="13">
    <location>
        <begin position="1638"/>
        <end position="1931"/>
    </location>
</feature>
<keyword evidence="11" id="KW-0539">Nucleus</keyword>
<dbReference type="InterPro" id="IPR011011">
    <property type="entry name" value="Znf_FYVE_PHD"/>
</dbReference>
<comment type="subcellular location">
    <subcellularLocation>
        <location evidence="2">Nucleus</location>
    </subcellularLocation>
</comment>
<dbReference type="InterPro" id="IPR019786">
    <property type="entry name" value="Zinc_finger_PHD-type_CS"/>
</dbReference>
<evidence type="ECO:0000259" key="16">
    <source>
        <dbReference type="PROSITE" id="PS51184"/>
    </source>
</evidence>
<proteinExistence type="inferred from homology"/>
<comment type="similarity">
    <text evidence="3">Belongs to the JARID1 histone demethylase family.</text>
</comment>
<accession>A0A1M2VYF3</accession>
<keyword evidence="17" id="KW-0808">Transferase</keyword>
<keyword evidence="5" id="KW-0479">Metal-binding</keyword>
<dbReference type="EMBL" id="MNAD01000476">
    <property type="protein sequence ID" value="OJT12566.1"/>
    <property type="molecule type" value="Genomic_DNA"/>
</dbReference>
<dbReference type="Pfam" id="PF02928">
    <property type="entry name" value="zf-C5HC2"/>
    <property type="match status" value="1"/>
</dbReference>
<dbReference type="SMART" id="SM00501">
    <property type="entry name" value="BRIGHT"/>
    <property type="match status" value="1"/>
</dbReference>
<dbReference type="Pfam" id="PF21323">
    <property type="entry name" value="KDM5_C-hel"/>
    <property type="match status" value="1"/>
</dbReference>
<dbReference type="InterPro" id="IPR001965">
    <property type="entry name" value="Znf_PHD"/>
</dbReference>
<dbReference type="InterPro" id="IPR001606">
    <property type="entry name" value="ARID_dom"/>
</dbReference>
<evidence type="ECO:0000256" key="11">
    <source>
        <dbReference type="ARBA" id="ARBA00023242"/>
    </source>
</evidence>
<dbReference type="FunFam" id="1.10.150.60:FF:000016">
    <property type="entry name" value="Putative Lysine-specific demethylase 5B"/>
    <property type="match status" value="1"/>
</dbReference>
<dbReference type="GO" id="GO:0034647">
    <property type="term" value="F:histone H3K4me/H3K4me2/H3K4me3 demethylase activity"/>
    <property type="evidence" value="ECO:0007669"/>
    <property type="project" value="UniProtKB-EC"/>
</dbReference>
<evidence type="ECO:0000256" key="4">
    <source>
        <dbReference type="ARBA" id="ARBA00012902"/>
    </source>
</evidence>
<feature type="domain" description="JmjC" evidence="16">
    <location>
        <begin position="615"/>
        <end position="781"/>
    </location>
</feature>
<dbReference type="SUPFAM" id="SSF51197">
    <property type="entry name" value="Clavaminate synthase-like"/>
    <property type="match status" value="1"/>
</dbReference>
<feature type="compositionally biased region" description="Low complexity" evidence="13">
    <location>
        <begin position="1741"/>
        <end position="1762"/>
    </location>
</feature>
<dbReference type="Pfam" id="PF01388">
    <property type="entry name" value="ARID"/>
    <property type="match status" value="1"/>
</dbReference>
<feature type="compositionally biased region" description="Pro residues" evidence="13">
    <location>
        <begin position="1722"/>
        <end position="1740"/>
    </location>
</feature>
<evidence type="ECO:0000256" key="3">
    <source>
        <dbReference type="ARBA" id="ARBA00006801"/>
    </source>
</evidence>
<dbReference type="Proteomes" id="UP000184267">
    <property type="component" value="Unassembled WGS sequence"/>
</dbReference>
<dbReference type="SMART" id="SM00545">
    <property type="entry name" value="JmjN"/>
    <property type="match status" value="1"/>
</dbReference>
<evidence type="ECO:0000256" key="5">
    <source>
        <dbReference type="ARBA" id="ARBA00022723"/>
    </source>
</evidence>
<feature type="region of interest" description="Disordered" evidence="13">
    <location>
        <begin position="320"/>
        <end position="417"/>
    </location>
</feature>
<dbReference type="STRING" id="154538.A0A1M2VYF3"/>
<dbReference type="SUPFAM" id="SSF46774">
    <property type="entry name" value="ARID-like"/>
    <property type="match status" value="1"/>
</dbReference>
<dbReference type="PROSITE" id="PS51183">
    <property type="entry name" value="JMJN"/>
    <property type="match status" value="1"/>
</dbReference>
<comment type="catalytic activity">
    <reaction evidence="12">
        <text>N(6),N(6),N(6)-trimethyl-L-lysyl(4)-[histone H3] + 3 2-oxoglutarate + 3 O2 = L-lysyl(4)-[histone H3] + 3 formaldehyde + 3 succinate + 3 CO2</text>
        <dbReference type="Rhea" id="RHEA:60208"/>
        <dbReference type="Rhea" id="RHEA-COMP:15537"/>
        <dbReference type="Rhea" id="RHEA-COMP:15547"/>
        <dbReference type="ChEBI" id="CHEBI:15379"/>
        <dbReference type="ChEBI" id="CHEBI:16526"/>
        <dbReference type="ChEBI" id="CHEBI:16810"/>
        <dbReference type="ChEBI" id="CHEBI:16842"/>
        <dbReference type="ChEBI" id="CHEBI:29969"/>
        <dbReference type="ChEBI" id="CHEBI:30031"/>
        <dbReference type="ChEBI" id="CHEBI:61961"/>
        <dbReference type="EC" id="1.14.11.67"/>
    </reaction>
</comment>
<dbReference type="InterPro" id="IPR048615">
    <property type="entry name" value="KDM5_C-hel"/>
</dbReference>
<dbReference type="PROSITE" id="PS51184">
    <property type="entry name" value="JMJC"/>
    <property type="match status" value="1"/>
</dbReference>
<keyword evidence="9" id="KW-0560">Oxidoreductase</keyword>
<evidence type="ECO:0000313" key="17">
    <source>
        <dbReference type="EMBL" id="OJT12566.1"/>
    </source>
</evidence>